<dbReference type="PANTHER" id="PTHR35867">
    <property type="entry name" value="PROTEIN RSEC"/>
    <property type="match status" value="1"/>
</dbReference>
<evidence type="ECO:0000313" key="2">
    <source>
        <dbReference type="EMBL" id="VAW78895.1"/>
    </source>
</evidence>
<protein>
    <submittedName>
        <fullName evidence="2">Sigma factor RpoE regulatory protein RseC</fullName>
    </submittedName>
</protein>
<evidence type="ECO:0000256" key="1">
    <source>
        <dbReference type="SAM" id="Phobius"/>
    </source>
</evidence>
<sequence length="159" mass="16952">MLEETAQVKCIAADEIWVETQRRSACSSCSANKGCGSATLAKVLGKRRTLVRVLSDLPLAVGDRVVIGIREQALVRGSLAVYAVPLMLLLAGAVLGELGAAQGLWASAEAASVLLGLSGLMAGLLWLRIFTQRIRHDTNYQPVVLRRIATATMNHITVS</sequence>
<proteinExistence type="predicted"/>
<feature type="transmembrane region" description="Helical" evidence="1">
    <location>
        <begin position="104"/>
        <end position="127"/>
    </location>
</feature>
<gene>
    <name evidence="2" type="ORF">MNBD_GAMMA13-1299</name>
</gene>
<keyword evidence="1" id="KW-0812">Transmembrane</keyword>
<dbReference type="PIRSF" id="PIRSF004923">
    <property type="entry name" value="RseC"/>
    <property type="match status" value="1"/>
</dbReference>
<feature type="transmembrane region" description="Helical" evidence="1">
    <location>
        <begin position="79"/>
        <end position="98"/>
    </location>
</feature>
<keyword evidence="1" id="KW-1133">Transmembrane helix</keyword>
<name>A0A3B0YDD6_9ZZZZ</name>
<dbReference type="InterPro" id="IPR026268">
    <property type="entry name" value="RseC"/>
</dbReference>
<keyword evidence="1" id="KW-0472">Membrane</keyword>
<dbReference type="Pfam" id="PF04246">
    <property type="entry name" value="RseC_MucC"/>
    <property type="match status" value="1"/>
</dbReference>
<dbReference type="EMBL" id="UOFK01000173">
    <property type="protein sequence ID" value="VAW78895.1"/>
    <property type="molecule type" value="Genomic_DNA"/>
</dbReference>
<reference evidence="2" key="1">
    <citation type="submission" date="2018-06" db="EMBL/GenBank/DDBJ databases">
        <authorList>
            <person name="Zhirakovskaya E."/>
        </authorList>
    </citation>
    <scope>NUCLEOTIDE SEQUENCE</scope>
</reference>
<dbReference type="PANTHER" id="PTHR35867:SF1">
    <property type="entry name" value="PROTEIN RSEC"/>
    <property type="match status" value="1"/>
</dbReference>
<accession>A0A3B0YDD6</accession>
<dbReference type="InterPro" id="IPR007359">
    <property type="entry name" value="SigmaE_reg_RseC_MucC"/>
</dbReference>
<dbReference type="AlphaFoldDB" id="A0A3B0YDD6"/>
<organism evidence="2">
    <name type="scientific">hydrothermal vent metagenome</name>
    <dbReference type="NCBI Taxonomy" id="652676"/>
    <lineage>
        <taxon>unclassified sequences</taxon>
        <taxon>metagenomes</taxon>
        <taxon>ecological metagenomes</taxon>
    </lineage>
</organism>